<reference evidence="1 2" key="1">
    <citation type="submission" date="2019-05" db="EMBL/GenBank/DDBJ databases">
        <authorList>
            <person name="Pankratov T."/>
            <person name="Grouzdev D."/>
        </authorList>
    </citation>
    <scope>NUCLEOTIDE SEQUENCE [LARGE SCALE GENOMIC DNA]</scope>
    <source>
        <strain evidence="1 2">KEBCLARHB70R</strain>
    </source>
</reference>
<evidence type="ECO:0000313" key="1">
    <source>
        <dbReference type="EMBL" id="TLU72442.1"/>
    </source>
</evidence>
<evidence type="ECO:0000313" key="2">
    <source>
        <dbReference type="Proteomes" id="UP000305654"/>
    </source>
</evidence>
<dbReference type="InterPro" id="IPR025148">
    <property type="entry name" value="AtzG-like"/>
</dbReference>
<dbReference type="Proteomes" id="UP000305654">
    <property type="component" value="Unassembled WGS sequence"/>
</dbReference>
<dbReference type="Pfam" id="PF13318">
    <property type="entry name" value="AtzG-like"/>
    <property type="match status" value="1"/>
</dbReference>
<name>A0A5R9J4F9_9PROT</name>
<dbReference type="AlphaFoldDB" id="A0A5R9J4F9"/>
<keyword evidence="2" id="KW-1185">Reference proteome</keyword>
<dbReference type="EMBL" id="VCDI01000003">
    <property type="protein sequence ID" value="TLU72442.1"/>
    <property type="molecule type" value="Genomic_DNA"/>
</dbReference>
<accession>A0A5R9J4F9</accession>
<dbReference type="RefSeq" id="WP_138325904.1">
    <property type="nucleotide sequence ID" value="NZ_VCDI01000003.1"/>
</dbReference>
<gene>
    <name evidence="1" type="ORF">FE263_10245</name>
</gene>
<sequence>MSEESRRFALEAAAMLGVRIEPSLLDGVAANLDLLRSHAARVMAFGLAPDVEIAPVFASEPHPTTTAPGRPG</sequence>
<proteinExistence type="predicted"/>
<comment type="caution">
    <text evidence="1">The sequence shown here is derived from an EMBL/GenBank/DDBJ whole genome shotgun (WGS) entry which is preliminary data.</text>
</comment>
<protein>
    <submittedName>
        <fullName evidence="1">DUF4089 domain-containing protein</fullName>
    </submittedName>
</protein>
<organism evidence="1 2">
    <name type="scientific">Lichenicoccus roseus</name>
    <dbReference type="NCBI Taxonomy" id="2683649"/>
    <lineage>
        <taxon>Bacteria</taxon>
        <taxon>Pseudomonadati</taxon>
        <taxon>Pseudomonadota</taxon>
        <taxon>Alphaproteobacteria</taxon>
        <taxon>Acetobacterales</taxon>
        <taxon>Acetobacteraceae</taxon>
        <taxon>Lichenicoccus</taxon>
    </lineage>
</organism>